<accession>I4A1C5</accession>
<dbReference type="GeneID" id="71569679"/>
<keyword evidence="3" id="KW-1185">Reference proteome</keyword>
<reference evidence="2 3" key="1">
    <citation type="submission" date="2012-06" db="EMBL/GenBank/DDBJ databases">
        <title>The complete genome of Ornithobacterium rhinotracheale DSM 15997.</title>
        <authorList>
            <consortium name="US DOE Joint Genome Institute (JGI-PGF)"/>
            <person name="Lucas S."/>
            <person name="Copeland A."/>
            <person name="Lapidus A."/>
            <person name="Goodwin L."/>
            <person name="Pitluck S."/>
            <person name="Peters L."/>
            <person name="Mikhailova N."/>
            <person name="Teshima H."/>
            <person name="Kyrpides N."/>
            <person name="Mavromatis K."/>
            <person name="Pagani I."/>
            <person name="Ivanova N."/>
            <person name="Ovchinnikova G."/>
            <person name="Zeytun A."/>
            <person name="Detter J.C."/>
            <person name="Han C."/>
            <person name="Land M."/>
            <person name="Hauser L."/>
            <person name="Markowitz V."/>
            <person name="Cheng J.-F."/>
            <person name="Hugenholtz P."/>
            <person name="Woyke T."/>
            <person name="Wu D."/>
            <person name="Lang E."/>
            <person name="Kopitz M."/>
            <person name="Brambilla E."/>
            <person name="Klenk H.-P."/>
            <person name="Eisen J.A."/>
        </authorList>
    </citation>
    <scope>NUCLEOTIDE SEQUENCE [LARGE SCALE GENOMIC DNA]</scope>
    <source>
        <strain evidence="3">ATCC 51463 / DSM 15997 / CCUG 23171 / LMG 9086</strain>
    </source>
</reference>
<dbReference type="STRING" id="867902.Ornrh_1601"/>
<dbReference type="RefSeq" id="WP_014791310.1">
    <property type="nucleotide sequence ID" value="NC_018016.1"/>
</dbReference>
<keyword evidence="1" id="KW-0812">Transmembrane</keyword>
<evidence type="ECO:0000313" key="2">
    <source>
        <dbReference type="EMBL" id="AFL97759.1"/>
    </source>
</evidence>
<proteinExistence type="predicted"/>
<dbReference type="GeneID" id="97258236"/>
<dbReference type="KEGG" id="orh:Ornrh_1601"/>
<dbReference type="AlphaFoldDB" id="I4A1C5"/>
<keyword evidence="1" id="KW-0472">Membrane</keyword>
<keyword evidence="1" id="KW-1133">Transmembrane helix</keyword>
<dbReference type="Proteomes" id="UP000006051">
    <property type="component" value="Chromosome"/>
</dbReference>
<evidence type="ECO:0000256" key="1">
    <source>
        <dbReference type="SAM" id="Phobius"/>
    </source>
</evidence>
<name>I4A1C5_ORNRL</name>
<gene>
    <name evidence="2" type="ordered locus">Ornrh_1601</name>
</gene>
<evidence type="ECO:0000313" key="3">
    <source>
        <dbReference type="Proteomes" id="UP000006051"/>
    </source>
</evidence>
<feature type="transmembrane region" description="Helical" evidence="1">
    <location>
        <begin position="36"/>
        <end position="55"/>
    </location>
</feature>
<dbReference type="EMBL" id="CP003283">
    <property type="protein sequence ID" value="AFL97759.1"/>
    <property type="molecule type" value="Genomic_DNA"/>
</dbReference>
<dbReference type="HOGENOM" id="CLU_2466032_0_0_10"/>
<protein>
    <submittedName>
        <fullName evidence="2">Uncharacterized protein</fullName>
    </submittedName>
</protein>
<feature type="transmembrane region" description="Helical" evidence="1">
    <location>
        <begin position="67"/>
        <end position="85"/>
    </location>
</feature>
<sequence>MQSFTFPRKACILLSAAAIAMYIGQALTFSHFGEVTWQFWAATIITLIIHIICFLDLFKNKALPQKPWIFVLCLWGIGAFIYSIARQK</sequence>
<organism evidence="2 3">
    <name type="scientific">Ornithobacterium rhinotracheale (strain ATCC 51463 / DSM 15997 / CCUG 23171 / CIP 104009 / LMG 9086)</name>
    <dbReference type="NCBI Taxonomy" id="867902"/>
    <lineage>
        <taxon>Bacteria</taxon>
        <taxon>Pseudomonadati</taxon>
        <taxon>Bacteroidota</taxon>
        <taxon>Flavobacteriia</taxon>
        <taxon>Flavobacteriales</taxon>
        <taxon>Weeksellaceae</taxon>
        <taxon>Ornithobacterium</taxon>
    </lineage>
</organism>